<feature type="domain" description="RNA polymerase sigma-70 region 2" evidence="2">
    <location>
        <begin position="12"/>
        <end position="76"/>
    </location>
</feature>
<dbReference type="InterPro" id="IPR007627">
    <property type="entry name" value="RNA_pol_sigma70_r2"/>
</dbReference>
<dbReference type="NCBIfam" id="TIGR02937">
    <property type="entry name" value="sigma70-ECF"/>
    <property type="match status" value="1"/>
</dbReference>
<dbReference type="InterPro" id="IPR032710">
    <property type="entry name" value="NTF2-like_dom_sf"/>
</dbReference>
<dbReference type="SUPFAM" id="SSF54427">
    <property type="entry name" value="NTF2-like"/>
    <property type="match status" value="1"/>
</dbReference>
<dbReference type="InterPro" id="IPR013325">
    <property type="entry name" value="RNA_pol_sigma_r2"/>
</dbReference>
<dbReference type="NCBIfam" id="NF007214">
    <property type="entry name" value="PRK09636.1"/>
    <property type="match status" value="1"/>
</dbReference>
<feature type="domain" description="RNA polymerase sigma factor 70 region 4 type 2" evidence="3">
    <location>
        <begin position="112"/>
        <end position="161"/>
    </location>
</feature>
<dbReference type="InterPro" id="IPR052704">
    <property type="entry name" value="ECF_Sigma-70_Domain"/>
</dbReference>
<evidence type="ECO:0000259" key="3">
    <source>
        <dbReference type="Pfam" id="PF08281"/>
    </source>
</evidence>
<dbReference type="InterPro" id="IPR014284">
    <property type="entry name" value="RNA_pol_sigma-70_dom"/>
</dbReference>
<gene>
    <name evidence="4" type="primary">sigJ</name>
    <name evidence="4" type="ORF">ACFO3Q_08830</name>
</gene>
<dbReference type="PANTHER" id="PTHR30173:SF36">
    <property type="entry name" value="ECF RNA POLYMERASE SIGMA FACTOR SIGJ"/>
    <property type="match status" value="1"/>
</dbReference>
<evidence type="ECO:0000259" key="2">
    <source>
        <dbReference type="Pfam" id="PF04542"/>
    </source>
</evidence>
<evidence type="ECO:0000313" key="5">
    <source>
        <dbReference type="Proteomes" id="UP001595892"/>
    </source>
</evidence>
<dbReference type="Proteomes" id="UP001595892">
    <property type="component" value="Unassembled WGS sequence"/>
</dbReference>
<comment type="subunit">
    <text evidence="1">Interacts transiently with the RNA polymerase catalytic core formed by RpoA, RpoB, RpoC and RpoZ (2 alpha, 1 beta, 1 beta' and 1 omega subunit) to form the RNA polymerase holoenzyme that can initiate transcription.</text>
</comment>
<protein>
    <submittedName>
        <fullName evidence="4">RNA polymerase sigma factor SigJ</fullName>
    </submittedName>
</protein>
<comment type="caution">
    <text evidence="4">The sequence shown here is derived from an EMBL/GenBank/DDBJ whole genome shotgun (WGS) entry which is preliminary data.</text>
</comment>
<dbReference type="Pfam" id="PF04542">
    <property type="entry name" value="Sigma70_r2"/>
    <property type="match status" value="1"/>
</dbReference>
<dbReference type="SUPFAM" id="SSF88946">
    <property type="entry name" value="Sigma2 domain of RNA polymerase sigma factors"/>
    <property type="match status" value="1"/>
</dbReference>
<dbReference type="EMBL" id="JBHSGG010000024">
    <property type="protein sequence ID" value="MFC4728272.1"/>
    <property type="molecule type" value="Genomic_DNA"/>
</dbReference>
<proteinExistence type="predicted"/>
<dbReference type="SUPFAM" id="SSF88659">
    <property type="entry name" value="Sigma3 and sigma4 domains of RNA polymerase sigma factors"/>
    <property type="match status" value="1"/>
</dbReference>
<dbReference type="InterPro" id="IPR013324">
    <property type="entry name" value="RNA_pol_sigma_r3/r4-like"/>
</dbReference>
<reference evidence="5" key="1">
    <citation type="journal article" date="2019" name="Int. J. Syst. Evol. Microbiol.">
        <title>The Global Catalogue of Microorganisms (GCM) 10K type strain sequencing project: providing services to taxonomists for standard genome sequencing and annotation.</title>
        <authorList>
            <consortium name="The Broad Institute Genomics Platform"/>
            <consortium name="The Broad Institute Genome Sequencing Center for Infectious Disease"/>
            <person name="Wu L."/>
            <person name="Ma J."/>
        </authorList>
    </citation>
    <scope>NUCLEOTIDE SEQUENCE [LARGE SCALE GENOMIC DNA]</scope>
    <source>
        <strain evidence="5">CGMCC 1.13574</strain>
    </source>
</reference>
<evidence type="ECO:0000256" key="1">
    <source>
        <dbReference type="ARBA" id="ARBA00011344"/>
    </source>
</evidence>
<dbReference type="Gene3D" id="1.10.10.10">
    <property type="entry name" value="Winged helix-like DNA-binding domain superfamily/Winged helix DNA-binding domain"/>
    <property type="match status" value="1"/>
</dbReference>
<dbReference type="InterPro" id="IPR036388">
    <property type="entry name" value="WH-like_DNA-bd_sf"/>
</dbReference>
<dbReference type="RefSeq" id="WP_377004300.1">
    <property type="nucleotide sequence ID" value="NZ_JBHSGG010000024.1"/>
</dbReference>
<organism evidence="4 5">
    <name type="scientific">Coralloluteibacterium thermophilum</name>
    <dbReference type="NCBI Taxonomy" id="2707049"/>
    <lineage>
        <taxon>Bacteria</taxon>
        <taxon>Pseudomonadati</taxon>
        <taxon>Pseudomonadota</taxon>
        <taxon>Gammaproteobacteria</taxon>
        <taxon>Lysobacterales</taxon>
        <taxon>Lysobacteraceae</taxon>
        <taxon>Coralloluteibacterium</taxon>
    </lineage>
</organism>
<dbReference type="Pfam" id="PF08281">
    <property type="entry name" value="Sigma70_r4_2"/>
    <property type="match status" value="1"/>
</dbReference>
<evidence type="ECO:0000313" key="4">
    <source>
        <dbReference type="EMBL" id="MFC4728272.1"/>
    </source>
</evidence>
<keyword evidence="5" id="KW-1185">Reference proteome</keyword>
<dbReference type="InterPro" id="IPR013249">
    <property type="entry name" value="RNA_pol_sigma70_r4_t2"/>
</dbReference>
<dbReference type="PANTHER" id="PTHR30173">
    <property type="entry name" value="SIGMA 19 FACTOR"/>
    <property type="match status" value="1"/>
</dbReference>
<accession>A0ABV9NIV1</accession>
<sequence>MPAGPDDQAAVFEAARPMLLGLAYRLLGSRADAEDAVQDTFLKWQAGERDGIASPAAWLATVCTRHCLDMLRAADRSRVDYVGPWLPEPVHAVAPDDPGTDEAMAASLGTAFLLALQRLTPRERAAYLLREIFDRPYPEVAATLGMQEAACRQLVARGRGHVERARVRHVTPAPLQRRLLAAFRDAVESGSTAVLARLLADDVRLTADGGGRATATRRVMRGPEVLRFIEAGLHVWWADAHLEEVALNGGPGLLVRHAGAVTAAVSFGFAEDGAVADVFVMRNPDKLARLEPAVLR</sequence>
<dbReference type="Gene3D" id="1.10.1740.10">
    <property type="match status" value="1"/>
</dbReference>
<name>A0ABV9NIV1_9GAMM</name>